<dbReference type="AlphaFoldDB" id="A0AA97FHY8"/>
<evidence type="ECO:0000313" key="4">
    <source>
        <dbReference type="EMBL" id="WOF22404.1"/>
    </source>
</evidence>
<keyword evidence="2" id="KW-0812">Transmembrane</keyword>
<feature type="transmembrane region" description="Helical" evidence="2">
    <location>
        <begin position="16"/>
        <end position="36"/>
    </location>
</feature>
<reference evidence="4 5" key="1">
    <citation type="submission" date="2023-02" db="EMBL/GenBank/DDBJ databases">
        <title>Microbacterium betulae sp. nov., isolated from birch wood.</title>
        <authorList>
            <person name="Pasciak M."/>
            <person name="Pawlik K.J."/>
            <person name="Martynowski D."/>
            <person name="Laczmanski L."/>
            <person name="Ciekot J."/>
            <person name="Szponar B."/>
            <person name="Wojcik-Fatla A."/>
            <person name="Mackiewicz B."/>
            <person name="Farian E."/>
            <person name="Cholewa G."/>
            <person name="Cholewa A."/>
            <person name="Dutkiewicz J."/>
        </authorList>
    </citation>
    <scope>NUCLEOTIDE SEQUENCE [LARGE SCALE GENOMIC DNA]</scope>
    <source>
        <strain evidence="4 5">AB</strain>
    </source>
</reference>
<keyword evidence="2" id="KW-1133">Transmembrane helix</keyword>
<evidence type="ECO:0000256" key="1">
    <source>
        <dbReference type="SAM" id="MobiDB-lite"/>
    </source>
</evidence>
<feature type="compositionally biased region" description="Low complexity" evidence="1">
    <location>
        <begin position="172"/>
        <end position="183"/>
    </location>
</feature>
<feature type="transmembrane region" description="Helical" evidence="2">
    <location>
        <begin position="96"/>
        <end position="115"/>
    </location>
</feature>
<dbReference type="EMBL" id="CP118157">
    <property type="protein sequence ID" value="WOF22404.1"/>
    <property type="molecule type" value="Genomic_DNA"/>
</dbReference>
<gene>
    <name evidence="4" type="ORF">N8K70_13550</name>
</gene>
<keyword evidence="2" id="KW-0472">Membrane</keyword>
<feature type="transmembrane region" description="Helical" evidence="2">
    <location>
        <begin position="127"/>
        <end position="147"/>
    </location>
</feature>
<dbReference type="Proteomes" id="UP001305498">
    <property type="component" value="Chromosome"/>
</dbReference>
<dbReference type="InterPro" id="IPR006976">
    <property type="entry name" value="VanZ-like"/>
</dbReference>
<name>A0AA97FHY8_9MICO</name>
<feature type="region of interest" description="Disordered" evidence="1">
    <location>
        <begin position="171"/>
        <end position="217"/>
    </location>
</feature>
<proteinExistence type="predicted"/>
<feature type="transmembrane region" description="Helical" evidence="2">
    <location>
        <begin position="71"/>
        <end position="89"/>
    </location>
</feature>
<accession>A0AA97FHY8</accession>
<protein>
    <submittedName>
        <fullName evidence="4">VanZ family protein</fullName>
    </submittedName>
</protein>
<feature type="domain" description="VanZ-like" evidence="3">
    <location>
        <begin position="24"/>
        <end position="143"/>
    </location>
</feature>
<organism evidence="4 5">
    <name type="scientific">Microbacterium betulae</name>
    <dbReference type="NCBI Taxonomy" id="2981139"/>
    <lineage>
        <taxon>Bacteria</taxon>
        <taxon>Bacillati</taxon>
        <taxon>Actinomycetota</taxon>
        <taxon>Actinomycetes</taxon>
        <taxon>Micrococcales</taxon>
        <taxon>Microbacteriaceae</taxon>
        <taxon>Microbacterium</taxon>
    </lineage>
</organism>
<evidence type="ECO:0000256" key="2">
    <source>
        <dbReference type="SAM" id="Phobius"/>
    </source>
</evidence>
<evidence type="ECO:0000259" key="3">
    <source>
        <dbReference type="Pfam" id="PF04892"/>
    </source>
</evidence>
<dbReference type="KEGG" id="mbet:N8K70_13550"/>
<keyword evidence="5" id="KW-1185">Reference proteome</keyword>
<evidence type="ECO:0000313" key="5">
    <source>
        <dbReference type="Proteomes" id="UP001305498"/>
    </source>
</evidence>
<sequence>MTDVLGRKPPRSRARLWVATILLLVYAGFVSLVTLWPDPSDLEFGSISDRVLNVLYRFGVPEWFGFDELEFTANIGMFVPLGFFLGLALPRRAWWLALFLLPGYSGFIEFTQATALESRVSSLLDVFANTSGGYIGLLLAMTMRAMIYARDRRVIARAIWERDAEIVRARQHPLPQQSVPQQPVTRREPDPATRLFEQPSQQRWQDPRDAPTERLPF</sequence>
<feature type="compositionally biased region" description="Basic and acidic residues" evidence="1">
    <location>
        <begin position="205"/>
        <end position="217"/>
    </location>
</feature>
<dbReference type="RefSeq" id="WP_317138876.1">
    <property type="nucleotide sequence ID" value="NZ_CP118157.1"/>
</dbReference>
<dbReference type="Pfam" id="PF04892">
    <property type="entry name" value="VanZ"/>
    <property type="match status" value="1"/>
</dbReference>